<feature type="region of interest" description="Disordered" evidence="1">
    <location>
        <begin position="741"/>
        <end position="771"/>
    </location>
</feature>
<accession>A0ABT1HDQ6</accession>
<organism evidence="5 6">
    <name type="scientific">Williamsia maris</name>
    <dbReference type="NCBI Taxonomy" id="72806"/>
    <lineage>
        <taxon>Bacteria</taxon>
        <taxon>Bacillati</taxon>
        <taxon>Actinomycetota</taxon>
        <taxon>Actinomycetes</taxon>
        <taxon>Mycobacteriales</taxon>
        <taxon>Nocardiaceae</taxon>
        <taxon>Williamsia</taxon>
    </lineage>
</organism>
<evidence type="ECO:0000256" key="2">
    <source>
        <dbReference type="SAM" id="Phobius"/>
    </source>
</evidence>
<feature type="domain" description="F5/8 type C" evidence="4">
    <location>
        <begin position="719"/>
        <end position="797"/>
    </location>
</feature>
<feature type="transmembrane region" description="Helical" evidence="2">
    <location>
        <begin position="122"/>
        <end position="141"/>
    </location>
</feature>
<feature type="region of interest" description="Disordered" evidence="1">
    <location>
        <begin position="669"/>
        <end position="721"/>
    </location>
</feature>
<dbReference type="Gene3D" id="2.60.120.260">
    <property type="entry name" value="Galactose-binding domain-like"/>
    <property type="match status" value="1"/>
</dbReference>
<keyword evidence="6" id="KW-1185">Reference proteome</keyword>
<keyword evidence="2" id="KW-0472">Membrane</keyword>
<comment type="caution">
    <text evidence="5">The sequence shown here is derived from an EMBL/GenBank/DDBJ whole genome shotgun (WGS) entry which is preliminary data.</text>
</comment>
<feature type="chain" id="PRO_5047489960" evidence="3">
    <location>
        <begin position="32"/>
        <end position="1442"/>
    </location>
</feature>
<evidence type="ECO:0000256" key="3">
    <source>
        <dbReference type="SAM" id="SignalP"/>
    </source>
</evidence>
<feature type="transmembrane region" description="Helical" evidence="2">
    <location>
        <begin position="179"/>
        <end position="206"/>
    </location>
</feature>
<feature type="transmembrane region" description="Helical" evidence="2">
    <location>
        <begin position="226"/>
        <end position="248"/>
    </location>
</feature>
<dbReference type="RefSeq" id="WP_253661385.1">
    <property type="nucleotide sequence ID" value="NZ_BAAAJQ010000001.1"/>
</dbReference>
<dbReference type="Pfam" id="PF24607">
    <property type="entry name" value="CBM_AftD"/>
    <property type="match status" value="1"/>
</dbReference>
<evidence type="ECO:0000256" key="1">
    <source>
        <dbReference type="SAM" id="MobiDB-lite"/>
    </source>
</evidence>
<evidence type="ECO:0000313" key="5">
    <source>
        <dbReference type="EMBL" id="MCP2176392.1"/>
    </source>
</evidence>
<dbReference type="InterPro" id="IPR008979">
    <property type="entry name" value="Galactose-bd-like_sf"/>
</dbReference>
<feature type="transmembrane region" description="Helical" evidence="2">
    <location>
        <begin position="413"/>
        <end position="432"/>
    </location>
</feature>
<dbReference type="SUPFAM" id="SSF49785">
    <property type="entry name" value="Galactose-binding domain-like"/>
    <property type="match status" value="2"/>
</dbReference>
<keyword evidence="2" id="KW-1133">Transmembrane helix</keyword>
<gene>
    <name evidence="5" type="ORF">LX13_002211</name>
</gene>
<feature type="region of interest" description="Disordered" evidence="1">
    <location>
        <begin position="1185"/>
        <end position="1213"/>
    </location>
</feature>
<feature type="signal peptide" evidence="3">
    <location>
        <begin position="1"/>
        <end position="31"/>
    </location>
</feature>
<keyword evidence="2" id="KW-0812">Transmembrane</keyword>
<feature type="compositionally biased region" description="Basic and acidic residues" evidence="1">
    <location>
        <begin position="686"/>
        <end position="711"/>
    </location>
</feature>
<feature type="transmembrane region" description="Helical" evidence="2">
    <location>
        <begin position="1283"/>
        <end position="1302"/>
    </location>
</feature>
<dbReference type="InterPro" id="IPR000421">
    <property type="entry name" value="FA58C"/>
</dbReference>
<keyword evidence="3" id="KW-0732">Signal</keyword>
<dbReference type="Proteomes" id="UP001206895">
    <property type="component" value="Unassembled WGS sequence"/>
</dbReference>
<protein>
    <submittedName>
        <fullName evidence="5">Arabinofuranan 3-O-arabinosyltransferase</fullName>
    </submittedName>
</protein>
<feature type="transmembrane region" description="Helical" evidence="2">
    <location>
        <begin position="374"/>
        <end position="392"/>
    </location>
</feature>
<feature type="compositionally biased region" description="Basic and acidic residues" evidence="1">
    <location>
        <begin position="1196"/>
        <end position="1213"/>
    </location>
</feature>
<dbReference type="InterPro" id="IPR021798">
    <property type="entry name" value="AftD_N"/>
</dbReference>
<feature type="transmembrane region" description="Helical" evidence="2">
    <location>
        <begin position="1361"/>
        <end position="1382"/>
    </location>
</feature>
<feature type="transmembrane region" description="Helical" evidence="2">
    <location>
        <begin position="327"/>
        <end position="347"/>
    </location>
</feature>
<reference evidence="5 6" key="1">
    <citation type="submission" date="2022-06" db="EMBL/GenBank/DDBJ databases">
        <title>Genomic Encyclopedia of Archaeal and Bacterial Type Strains, Phase II (KMG-II): from individual species to whole genera.</title>
        <authorList>
            <person name="Goeker M."/>
        </authorList>
    </citation>
    <scope>NUCLEOTIDE SEQUENCE [LARGE SCALE GENOMIC DNA]</scope>
    <source>
        <strain evidence="5 6">DSM 44693</strain>
    </source>
</reference>
<name>A0ABT1HDQ6_9NOCA</name>
<feature type="region of interest" description="Disordered" evidence="1">
    <location>
        <begin position="985"/>
        <end position="1010"/>
    </location>
</feature>
<feature type="compositionally biased region" description="Polar residues" evidence="1">
    <location>
        <begin position="741"/>
        <end position="764"/>
    </location>
</feature>
<dbReference type="InterPro" id="IPR056997">
    <property type="entry name" value="CBM_AftD"/>
</dbReference>
<evidence type="ECO:0000259" key="4">
    <source>
        <dbReference type="PROSITE" id="PS50022"/>
    </source>
</evidence>
<dbReference type="EMBL" id="JAMTCJ010000002">
    <property type="protein sequence ID" value="MCP2176392.1"/>
    <property type="molecule type" value="Genomic_DNA"/>
</dbReference>
<evidence type="ECO:0000313" key="6">
    <source>
        <dbReference type="Proteomes" id="UP001206895"/>
    </source>
</evidence>
<feature type="transmembrane region" description="Helical" evidence="2">
    <location>
        <begin position="93"/>
        <end position="110"/>
    </location>
</feature>
<sequence>MDDQRLTRRGVALAALAALLVAFAQSPGAIAADTKLDLTADPVGFLARATHLWSSQATFGQVQNQAYGYFFPHGAFFVLGDVVGLPPWVTQRLWWAVLAFVGFLGIVRLAEALGIGSRGSRIVAAVAFVLSPRVLTTLGSISSETTVMMLAPWVLIPVVIALDHPQLRSSLRQLAFRSACAVALMGAVNAVATLAACAIAVVWWLAHAPVAIGSAHAGPAARWVRFSGWWALGVALACAWWIVPLLILSRVSPPFLDFIESSRVTTEWTSLTEVLRGTSSWTPFVSPERVAGSLLVNQPAAVVATGVVAAAGLAGLAMRRMPGRGRLVTALVVGLLLMCLGFAGQLGSPLAEPIRVFLDGAGAPLRNVHKFDPMIRIPLVLGIAHLLARIPLPGTVSWPQAGRAAAHPERSPALAATIALLVAVIGAGSLVWTGRIAPQGTYDAIPDYWSQTADWLKKNSGPAEHPERTLVVPGAPLADQSWGLTRDEPLQPLADVPWAVRDAIPLVPPGAIRALDSVQRLISSGRGSAGMAATLARQGVGYVVLRADLDPAASRSARPIVAQQALTASPGLVRVAQFGPEVGPRTIKGIVGDDGLAPQLPAIQIFAVRSAGASTGDTIPGGTGPSLVDLDAMPRIVGGPESLARLQDHAARTGEPPLGPTLLDADARRAGVDESGPSGAIVTDTPTDRETDFGRVDDHSSAIRAPGDRRSTQNAVPDYPVPGAGLVRGQWLLDGAPDQVSVTASGSASDATQLGQTSPANSTAAAFDDDPNTSWISRGIDSAVGQWLQVDFTRPRSDLAVTVTPGKALGAPVTSLLVTTEAGSSVAQGLTPGAKTTIVAPSGPTRWIQVRAIGTDNNTAGSQFAIAEMSLTDTRAGADLAIRHRVILPPLVAGRSVAGWDLGTELGGRTACAADADVTRCSAALALSPEEPGVFTRVLSVPEATDVTPRVWLRAAPGTALTQLLTAQGAVRAQGASLVVDPRGTASAAVDGDPGTSWIAPESTTTPGATPPSLRLTLPGPQRVSAMTIARPRGLYPAAPVRVAVDLGTGRQVRTLPASGRITLDPAVTDRVSVTVLSSSDLIDVNSLGFAKQAPVGIAEIAVDGAPPAPSPDRVVTVGCDAGIGMAVAGHVVPMTVTTTARSLLDGDPVPAVPCGADSIALPAGEQQVSVTPGEAFTVDSVTLRRSAAGSPSENRAQRSSERERALTPEEWGADHRSVRVGASDSARVLVVPESQNAGWHARADGKDLAPIVVDGWQQGWIVPAGVAGTITLDYPLDRPYRWSLLIGLLAVAALFGATLIGRRRPTRDGRLPVATPIRAPLVAAGALLVALTLLTGWPGALAALVTAAAGQWIRRRRPRALPLVVAAMFTLAAAGLSLGPWQSPSGYTGFSWWVQLPALAALTLVAAGALPASRSVAAWRRSLRRRSASRIARRAGSSIKP</sequence>
<proteinExistence type="predicted"/>
<dbReference type="Pfam" id="PF11847">
    <property type="entry name" value="GT-C_AftD"/>
    <property type="match status" value="1"/>
</dbReference>
<feature type="transmembrane region" description="Helical" evidence="2">
    <location>
        <begin position="1394"/>
        <end position="1418"/>
    </location>
</feature>
<dbReference type="PROSITE" id="PS50022">
    <property type="entry name" value="FA58C_3"/>
    <property type="match status" value="1"/>
</dbReference>